<evidence type="ECO:0000259" key="4">
    <source>
        <dbReference type="PROSITE" id="PS50076"/>
    </source>
</evidence>
<dbReference type="GO" id="GO:0051082">
    <property type="term" value="F:unfolded protein binding"/>
    <property type="evidence" value="ECO:0007669"/>
    <property type="project" value="TreeGrafter"/>
</dbReference>
<dbReference type="PANTHER" id="PTHR43096:SF52">
    <property type="entry name" value="DNAJ HOMOLOG 1, MITOCHONDRIAL-RELATED"/>
    <property type="match status" value="1"/>
</dbReference>
<dbReference type="OrthoDB" id="9779889at2"/>
<keyword evidence="5" id="KW-0346">Stress response</keyword>
<keyword evidence="3" id="KW-0472">Membrane</keyword>
<dbReference type="PROSITE" id="PS50076">
    <property type="entry name" value="DNAJ_2"/>
    <property type="match status" value="1"/>
</dbReference>
<dbReference type="CDD" id="cd07316">
    <property type="entry name" value="terB_like_DjlA"/>
    <property type="match status" value="1"/>
</dbReference>
<dbReference type="Gene3D" id="1.10.287.110">
    <property type="entry name" value="DnaJ domain"/>
    <property type="match status" value="1"/>
</dbReference>
<dbReference type="eggNOG" id="COG1076">
    <property type="taxonomic scope" value="Bacteria"/>
</dbReference>
<dbReference type="NCBIfam" id="NF006948">
    <property type="entry name" value="PRK09430.1"/>
    <property type="match status" value="1"/>
</dbReference>
<protein>
    <submittedName>
        <fullName evidence="5">Heat shock protein DnaJ domain protein</fullName>
    </submittedName>
</protein>
<dbReference type="CDD" id="cd06257">
    <property type="entry name" value="DnaJ"/>
    <property type="match status" value="1"/>
</dbReference>
<dbReference type="KEGG" id="aar:Acear_1400"/>
<name>D9QQW9_ACEAZ</name>
<gene>
    <name evidence="5" type="ordered locus">Acear_1400</name>
</gene>
<keyword evidence="3" id="KW-1133">Transmembrane helix</keyword>
<accession>D9QQW9</accession>
<dbReference type="PRINTS" id="PR00625">
    <property type="entry name" value="JDOMAIN"/>
</dbReference>
<dbReference type="SUPFAM" id="SSF46565">
    <property type="entry name" value="Chaperone J-domain"/>
    <property type="match status" value="1"/>
</dbReference>
<keyword evidence="3" id="KW-0812">Transmembrane</keyword>
<dbReference type="AlphaFoldDB" id="D9QQW9"/>
<dbReference type="SUPFAM" id="SSF158682">
    <property type="entry name" value="TerB-like"/>
    <property type="match status" value="1"/>
</dbReference>
<keyword evidence="2" id="KW-0143">Chaperone</keyword>
<reference evidence="5 6" key="1">
    <citation type="journal article" date="2010" name="Stand. Genomic Sci.">
        <title>Complete genome sequence of Acetohalobium arabaticum type strain (Z-7288).</title>
        <authorList>
            <person name="Sikorski J."/>
            <person name="Lapidus A."/>
            <person name="Chertkov O."/>
            <person name="Lucas S."/>
            <person name="Copeland A."/>
            <person name="Glavina Del Rio T."/>
            <person name="Nolan M."/>
            <person name="Tice H."/>
            <person name="Cheng J.F."/>
            <person name="Han C."/>
            <person name="Brambilla E."/>
            <person name="Pitluck S."/>
            <person name="Liolios K."/>
            <person name="Ivanova N."/>
            <person name="Mavromatis K."/>
            <person name="Mikhailova N."/>
            <person name="Pati A."/>
            <person name="Bruce D."/>
            <person name="Detter C."/>
            <person name="Tapia R."/>
            <person name="Goodwin L."/>
            <person name="Chen A."/>
            <person name="Palaniappan K."/>
            <person name="Land M."/>
            <person name="Hauser L."/>
            <person name="Chang Y.J."/>
            <person name="Jeffries C.D."/>
            <person name="Rohde M."/>
            <person name="Goker M."/>
            <person name="Spring S."/>
            <person name="Woyke T."/>
            <person name="Bristow J."/>
            <person name="Eisen J.A."/>
            <person name="Markowitz V."/>
            <person name="Hugenholtz P."/>
            <person name="Kyrpides N.C."/>
            <person name="Klenk H.P."/>
        </authorList>
    </citation>
    <scope>NUCLEOTIDE SEQUENCE [LARGE SCALE GENOMIC DNA]</scope>
    <source>
        <strain evidence="6">ATCC 49924 / DSM 5501 / Z-7288</strain>
    </source>
</reference>
<evidence type="ECO:0000256" key="1">
    <source>
        <dbReference type="ARBA" id="ARBA00022705"/>
    </source>
</evidence>
<evidence type="ECO:0000313" key="5">
    <source>
        <dbReference type="EMBL" id="ADL12910.1"/>
    </source>
</evidence>
<dbReference type="RefSeq" id="WP_013278355.1">
    <property type="nucleotide sequence ID" value="NC_014378.1"/>
</dbReference>
<feature type="domain" description="J" evidence="4">
    <location>
        <begin position="189"/>
        <end position="253"/>
    </location>
</feature>
<dbReference type="STRING" id="574087.Acear_1400"/>
<proteinExistence type="predicted"/>
<dbReference type="InterPro" id="IPR029024">
    <property type="entry name" value="TerB-like"/>
</dbReference>
<evidence type="ECO:0000313" key="6">
    <source>
        <dbReference type="Proteomes" id="UP000001661"/>
    </source>
</evidence>
<keyword evidence="6" id="KW-1185">Reference proteome</keyword>
<dbReference type="InterPro" id="IPR001623">
    <property type="entry name" value="DnaJ_domain"/>
</dbReference>
<dbReference type="InterPro" id="IPR007791">
    <property type="entry name" value="DjlA_N"/>
</dbReference>
<sequence>MSWSGKLIGGGIGYMFGGPIGAVIGGLIGNKFDQSDKRQQSRPELDEREKLDMMFFTTTFSMLAKFAQADGAVTRSEINVVDNFIKKDLQLDKEARELAIKIFDEAKRNQDSFEDFAEQFYDYFKEQESILVSMLDLLMRVAVADNNLHKQERKYLRKVKQIFNINDSQYKSIKARYTQEENQEENMDKYYKILEVSPEANMSEVKRKYREKVKEFHPDNIINKGLSEEFVDFAEEKFKEIQEAYEMIKKKKAS</sequence>
<evidence type="ECO:0000256" key="2">
    <source>
        <dbReference type="ARBA" id="ARBA00023186"/>
    </source>
</evidence>
<dbReference type="EMBL" id="CP002105">
    <property type="protein sequence ID" value="ADL12910.1"/>
    <property type="molecule type" value="Genomic_DNA"/>
</dbReference>
<dbReference type="Pfam" id="PF05099">
    <property type="entry name" value="TerB"/>
    <property type="match status" value="1"/>
</dbReference>
<dbReference type="Proteomes" id="UP000001661">
    <property type="component" value="Chromosome"/>
</dbReference>
<dbReference type="GO" id="GO:0005737">
    <property type="term" value="C:cytoplasm"/>
    <property type="evidence" value="ECO:0007669"/>
    <property type="project" value="TreeGrafter"/>
</dbReference>
<dbReference type="Pfam" id="PF00226">
    <property type="entry name" value="DnaJ"/>
    <property type="match status" value="1"/>
</dbReference>
<evidence type="ECO:0000256" key="3">
    <source>
        <dbReference type="SAM" id="Phobius"/>
    </source>
</evidence>
<dbReference type="Gene3D" id="1.10.3680.10">
    <property type="entry name" value="TerB-like"/>
    <property type="match status" value="1"/>
</dbReference>
<dbReference type="InterPro" id="IPR036869">
    <property type="entry name" value="J_dom_sf"/>
</dbReference>
<dbReference type="GO" id="GO:0006260">
    <property type="term" value="P:DNA replication"/>
    <property type="evidence" value="ECO:0007669"/>
    <property type="project" value="UniProtKB-KW"/>
</dbReference>
<keyword evidence="1" id="KW-0235">DNA replication</keyword>
<dbReference type="HOGENOM" id="CLU_066221_2_0_9"/>
<dbReference type="SMART" id="SM00271">
    <property type="entry name" value="DnaJ"/>
    <property type="match status" value="1"/>
</dbReference>
<dbReference type="GO" id="GO:0042026">
    <property type="term" value="P:protein refolding"/>
    <property type="evidence" value="ECO:0007669"/>
    <property type="project" value="TreeGrafter"/>
</dbReference>
<dbReference type="PANTHER" id="PTHR43096">
    <property type="entry name" value="DNAJ HOMOLOG 1, MITOCHONDRIAL-RELATED"/>
    <property type="match status" value="1"/>
</dbReference>
<feature type="transmembrane region" description="Helical" evidence="3">
    <location>
        <begin position="12"/>
        <end position="32"/>
    </location>
</feature>
<organism evidence="5 6">
    <name type="scientific">Acetohalobium arabaticum (strain ATCC 49924 / DSM 5501 / Z-7288)</name>
    <dbReference type="NCBI Taxonomy" id="574087"/>
    <lineage>
        <taxon>Bacteria</taxon>
        <taxon>Bacillati</taxon>
        <taxon>Bacillota</taxon>
        <taxon>Clostridia</taxon>
        <taxon>Halanaerobiales</taxon>
        <taxon>Halobacteroidaceae</taxon>
        <taxon>Acetohalobium</taxon>
    </lineage>
</organism>